<keyword evidence="6" id="KW-1185">Reference proteome</keyword>
<accession>A0A917FXQ3</accession>
<gene>
    <name evidence="5" type="ORF">GCM10010912_66990</name>
</gene>
<dbReference type="InterPro" id="IPR005119">
    <property type="entry name" value="LysR_subst-bd"/>
</dbReference>
<organism evidence="5 6">
    <name type="scientific">Paenibacillus albidus</name>
    <dbReference type="NCBI Taxonomy" id="2041023"/>
    <lineage>
        <taxon>Bacteria</taxon>
        <taxon>Bacillati</taxon>
        <taxon>Bacillota</taxon>
        <taxon>Bacilli</taxon>
        <taxon>Bacillales</taxon>
        <taxon>Paenibacillaceae</taxon>
        <taxon>Paenibacillus</taxon>
    </lineage>
</organism>
<reference evidence="5" key="2">
    <citation type="submission" date="2020-09" db="EMBL/GenBank/DDBJ databases">
        <authorList>
            <person name="Sun Q."/>
            <person name="Zhou Y."/>
        </authorList>
    </citation>
    <scope>NUCLEOTIDE SEQUENCE</scope>
    <source>
        <strain evidence="5">CGMCC 1.16134</strain>
    </source>
</reference>
<proteinExistence type="inferred from homology"/>
<keyword evidence="3" id="KW-0804">Transcription</keyword>
<dbReference type="Pfam" id="PF03466">
    <property type="entry name" value="LysR_substrate"/>
    <property type="match status" value="1"/>
</dbReference>
<dbReference type="Gene3D" id="3.40.190.290">
    <property type="match status" value="1"/>
</dbReference>
<comment type="similarity">
    <text evidence="1">Belongs to the LysR transcriptional regulatory family.</text>
</comment>
<evidence type="ECO:0000313" key="6">
    <source>
        <dbReference type="Proteomes" id="UP000637643"/>
    </source>
</evidence>
<dbReference type="PANTHER" id="PTHR30126:SF64">
    <property type="entry name" value="HTH-TYPE TRANSCRIPTIONAL REGULATOR CITR"/>
    <property type="match status" value="1"/>
</dbReference>
<comment type="caution">
    <text evidence="5">The sequence shown here is derived from an EMBL/GenBank/DDBJ whole genome shotgun (WGS) entry which is preliminary data.</text>
</comment>
<evidence type="ECO:0000256" key="2">
    <source>
        <dbReference type="ARBA" id="ARBA00023015"/>
    </source>
</evidence>
<reference evidence="5" key="1">
    <citation type="journal article" date="2014" name="Int. J. Syst. Evol. Microbiol.">
        <title>Complete genome sequence of Corynebacterium casei LMG S-19264T (=DSM 44701T), isolated from a smear-ripened cheese.</title>
        <authorList>
            <consortium name="US DOE Joint Genome Institute (JGI-PGF)"/>
            <person name="Walter F."/>
            <person name="Albersmeier A."/>
            <person name="Kalinowski J."/>
            <person name="Ruckert C."/>
        </authorList>
    </citation>
    <scope>NUCLEOTIDE SEQUENCE</scope>
    <source>
        <strain evidence="5">CGMCC 1.16134</strain>
    </source>
</reference>
<sequence>MGAPENTWDEYFSSHGIAIDPQIELSNMDLMVEFAIQGLGVACTIKDYVQKELQNKLLYEVKVTEEIPTRSLGITTKKGMPLSTAAQKFIDILDRQQ</sequence>
<evidence type="ECO:0000259" key="4">
    <source>
        <dbReference type="Pfam" id="PF03466"/>
    </source>
</evidence>
<dbReference type="SUPFAM" id="SSF53850">
    <property type="entry name" value="Periplasmic binding protein-like II"/>
    <property type="match status" value="1"/>
</dbReference>
<evidence type="ECO:0000256" key="3">
    <source>
        <dbReference type="ARBA" id="ARBA00023163"/>
    </source>
</evidence>
<evidence type="ECO:0000313" key="5">
    <source>
        <dbReference type="EMBL" id="GGG13140.1"/>
    </source>
</evidence>
<dbReference type="GO" id="GO:0000976">
    <property type="term" value="F:transcription cis-regulatory region binding"/>
    <property type="evidence" value="ECO:0007669"/>
    <property type="project" value="TreeGrafter"/>
</dbReference>
<dbReference type="Proteomes" id="UP000637643">
    <property type="component" value="Unassembled WGS sequence"/>
</dbReference>
<feature type="domain" description="LysR substrate-binding" evidence="4">
    <location>
        <begin position="6"/>
        <end position="95"/>
    </location>
</feature>
<dbReference type="AlphaFoldDB" id="A0A917FXQ3"/>
<evidence type="ECO:0000256" key="1">
    <source>
        <dbReference type="ARBA" id="ARBA00009437"/>
    </source>
</evidence>
<protein>
    <recommendedName>
        <fullName evidence="4">LysR substrate-binding domain-containing protein</fullName>
    </recommendedName>
</protein>
<dbReference type="RefSeq" id="WP_229696501.1">
    <property type="nucleotide sequence ID" value="NZ_BMKR01000060.1"/>
</dbReference>
<dbReference type="EMBL" id="BMKR01000060">
    <property type="protein sequence ID" value="GGG13140.1"/>
    <property type="molecule type" value="Genomic_DNA"/>
</dbReference>
<dbReference type="PANTHER" id="PTHR30126">
    <property type="entry name" value="HTH-TYPE TRANSCRIPTIONAL REGULATOR"/>
    <property type="match status" value="1"/>
</dbReference>
<dbReference type="CDD" id="cd05466">
    <property type="entry name" value="PBP2_LTTR_substrate"/>
    <property type="match status" value="1"/>
</dbReference>
<dbReference type="GO" id="GO:0006355">
    <property type="term" value="P:regulation of DNA-templated transcription"/>
    <property type="evidence" value="ECO:0007669"/>
    <property type="project" value="TreeGrafter"/>
</dbReference>
<name>A0A917FXQ3_9BACL</name>
<keyword evidence="2" id="KW-0805">Transcription regulation</keyword>